<dbReference type="AlphaFoldDB" id="A0AA88ADJ0"/>
<accession>A0AA88ADJ0</accession>
<keyword evidence="2" id="KW-1185">Reference proteome</keyword>
<dbReference type="EMBL" id="BTGU01000013">
    <property type="protein sequence ID" value="GMN41926.1"/>
    <property type="molecule type" value="Genomic_DNA"/>
</dbReference>
<proteinExistence type="predicted"/>
<evidence type="ECO:0000313" key="2">
    <source>
        <dbReference type="Proteomes" id="UP001187192"/>
    </source>
</evidence>
<evidence type="ECO:0000313" key="1">
    <source>
        <dbReference type="EMBL" id="GMN41926.1"/>
    </source>
</evidence>
<protein>
    <submittedName>
        <fullName evidence="1">Uncharacterized protein</fullName>
    </submittedName>
</protein>
<dbReference type="Gramene" id="FCD_00007940-RA">
    <property type="protein sequence ID" value="FCD_00007940-RA:cds"/>
    <property type="gene ID" value="FCD_00007940"/>
</dbReference>
<dbReference type="Proteomes" id="UP001187192">
    <property type="component" value="Unassembled WGS sequence"/>
</dbReference>
<comment type="caution">
    <text evidence="1">The sequence shown here is derived from an EMBL/GenBank/DDBJ whole genome shotgun (WGS) entry which is preliminary data.</text>
</comment>
<organism evidence="1 2">
    <name type="scientific">Ficus carica</name>
    <name type="common">Common fig</name>
    <dbReference type="NCBI Taxonomy" id="3494"/>
    <lineage>
        <taxon>Eukaryota</taxon>
        <taxon>Viridiplantae</taxon>
        <taxon>Streptophyta</taxon>
        <taxon>Embryophyta</taxon>
        <taxon>Tracheophyta</taxon>
        <taxon>Spermatophyta</taxon>
        <taxon>Magnoliopsida</taxon>
        <taxon>eudicotyledons</taxon>
        <taxon>Gunneridae</taxon>
        <taxon>Pentapetalae</taxon>
        <taxon>rosids</taxon>
        <taxon>fabids</taxon>
        <taxon>Rosales</taxon>
        <taxon>Moraceae</taxon>
        <taxon>Ficeae</taxon>
        <taxon>Ficus</taxon>
    </lineage>
</organism>
<name>A0AA88ADJ0_FICCA</name>
<reference evidence="1" key="1">
    <citation type="submission" date="2023-07" db="EMBL/GenBank/DDBJ databases">
        <title>draft genome sequence of fig (Ficus carica).</title>
        <authorList>
            <person name="Takahashi T."/>
            <person name="Nishimura K."/>
        </authorList>
    </citation>
    <scope>NUCLEOTIDE SEQUENCE</scope>
</reference>
<sequence>MSGGGAVLQGGGSMGSCTGAFWWCGRWVRGYRHQGCKWCSARWKEAVTSFSRWSPFLSHLLFNFEG</sequence>
<gene>
    <name evidence="1" type="ORF">TIFTF001_011146</name>
</gene>